<dbReference type="PANTHER" id="PTHR45436:SF5">
    <property type="entry name" value="SENSOR HISTIDINE KINASE TRCS"/>
    <property type="match status" value="1"/>
</dbReference>
<dbReference type="InterPro" id="IPR035965">
    <property type="entry name" value="PAS-like_dom_sf"/>
</dbReference>
<keyword evidence="8" id="KW-0547">Nucleotide-binding</keyword>
<comment type="catalytic activity">
    <reaction evidence="1">
        <text>ATP + protein L-histidine = ADP + protein N-phospho-L-histidine.</text>
        <dbReference type="EC" id="2.7.13.3"/>
    </reaction>
</comment>
<evidence type="ECO:0000256" key="11">
    <source>
        <dbReference type="ARBA" id="ARBA00022989"/>
    </source>
</evidence>
<dbReference type="CDD" id="cd00130">
    <property type="entry name" value="PAS"/>
    <property type="match status" value="1"/>
</dbReference>
<dbReference type="FunFam" id="3.30.450.20:FF:000018">
    <property type="entry name" value="Sensor histidine kinase DcuS"/>
    <property type="match status" value="1"/>
</dbReference>
<evidence type="ECO:0000256" key="12">
    <source>
        <dbReference type="ARBA" id="ARBA00023012"/>
    </source>
</evidence>
<keyword evidence="13 15" id="KW-0472">Membrane</keyword>
<dbReference type="Pfam" id="PF14689">
    <property type="entry name" value="SPOB_a"/>
    <property type="match status" value="1"/>
</dbReference>
<evidence type="ECO:0000256" key="6">
    <source>
        <dbReference type="ARBA" id="ARBA00022679"/>
    </source>
</evidence>
<keyword evidence="5" id="KW-0597">Phosphoprotein</keyword>
<dbReference type="SUPFAM" id="SSF55785">
    <property type="entry name" value="PYP-like sensor domain (PAS domain)"/>
    <property type="match status" value="1"/>
</dbReference>
<dbReference type="InterPro" id="IPR000014">
    <property type="entry name" value="PAS"/>
</dbReference>
<dbReference type="Pfam" id="PF02518">
    <property type="entry name" value="HATPase_c"/>
    <property type="match status" value="1"/>
</dbReference>
<keyword evidence="11 15" id="KW-1133">Transmembrane helix</keyword>
<dbReference type="SMART" id="SM00387">
    <property type="entry name" value="HATPase_c"/>
    <property type="match status" value="1"/>
</dbReference>
<protein>
    <recommendedName>
        <fullName evidence="3">histidine kinase</fullName>
        <ecNumber evidence="3">2.7.13.3</ecNumber>
    </recommendedName>
</protein>
<dbReference type="InterPro" id="IPR029151">
    <property type="entry name" value="Sensor-like_sf"/>
</dbReference>
<evidence type="ECO:0000313" key="18">
    <source>
        <dbReference type="EMBL" id="XDT71333.1"/>
    </source>
</evidence>
<keyword evidence="12" id="KW-0902">Two-component regulatory system</keyword>
<dbReference type="GO" id="GO:0005886">
    <property type="term" value="C:plasma membrane"/>
    <property type="evidence" value="ECO:0007669"/>
    <property type="project" value="UniProtKB-SubCell"/>
</dbReference>
<dbReference type="EC" id="2.7.13.3" evidence="3"/>
<evidence type="ECO:0000256" key="9">
    <source>
        <dbReference type="ARBA" id="ARBA00022777"/>
    </source>
</evidence>
<keyword evidence="6 18" id="KW-0808">Transferase</keyword>
<name>A0AB39USM4_9GAMM</name>
<evidence type="ECO:0000256" key="13">
    <source>
        <dbReference type="ARBA" id="ARBA00023136"/>
    </source>
</evidence>
<sequence>MRWRPRKLKTRMILIIGLLALLQTSFIGVYALRQLHDSLDDQISLRALQVARTIAAMPEVVRAVQARDSEYLQPLARRLAEELGARFIVIGDRQGIRLAHPTPSRLGKPMYDDEGDHNEIALVQGRPYVTKAVGSLGPTMRGKAPVFDPAGEEVVGIVSVGFTLEAVEQVIRRYRDTLLVVVLMVFAASVLGGVWIAQHVKRAIFGLEPEQIGLMFKERNATLASVREGIIAINSEGRITTFNSSAKRMLGLPEDCRPEGRPLSEVLPDSGMSEVLTTGTPEFDREVTLQGRVYIVNRIPLEMDGQMAGVVSSFRPRDELDRITRRLNQMEQYADSLRAQSHEYSNKLHTIAGLIQMGATEDALALIGQETRGHQALMDILIAAVPDPLLAGCLVGKYNRAREMGLVLVLHPESHMRDLPEALERDKLVSILGNLIDNALEATRDHTGRGGVVSVSMSDFGDELIFEIEDQGPGIPPEARETIFHKGVTSKAESGHGYGLHLVRQWVALFHGTITVEPADEGGTRFTVYLPKQR</sequence>
<evidence type="ECO:0000256" key="8">
    <source>
        <dbReference type="ARBA" id="ARBA00022741"/>
    </source>
</evidence>
<evidence type="ECO:0000256" key="14">
    <source>
        <dbReference type="SAM" id="Coils"/>
    </source>
</evidence>
<dbReference type="PRINTS" id="PR00344">
    <property type="entry name" value="BCTRLSENSOR"/>
</dbReference>
<evidence type="ECO:0000256" key="1">
    <source>
        <dbReference type="ARBA" id="ARBA00000085"/>
    </source>
</evidence>
<feature type="domain" description="PAS" evidence="17">
    <location>
        <begin position="223"/>
        <end position="255"/>
    </location>
</feature>
<keyword evidence="9 18" id="KW-0418">Kinase</keyword>
<dbReference type="Pfam" id="PF17203">
    <property type="entry name" value="sCache_3_2"/>
    <property type="match status" value="1"/>
</dbReference>
<dbReference type="PROSITE" id="PS50109">
    <property type="entry name" value="HIS_KIN"/>
    <property type="match status" value="1"/>
</dbReference>
<keyword evidence="7 15" id="KW-0812">Transmembrane</keyword>
<feature type="coiled-coil region" evidence="14">
    <location>
        <begin position="320"/>
        <end position="347"/>
    </location>
</feature>
<dbReference type="GO" id="GO:0005524">
    <property type="term" value="F:ATP binding"/>
    <property type="evidence" value="ECO:0007669"/>
    <property type="project" value="UniProtKB-KW"/>
</dbReference>
<dbReference type="InterPro" id="IPR005467">
    <property type="entry name" value="His_kinase_dom"/>
</dbReference>
<dbReference type="InterPro" id="IPR004358">
    <property type="entry name" value="Sig_transdc_His_kin-like_C"/>
</dbReference>
<accession>A0AB39USM4</accession>
<dbReference type="Gene3D" id="1.10.287.130">
    <property type="match status" value="1"/>
</dbReference>
<keyword evidence="10" id="KW-0067">ATP-binding</keyword>
<evidence type="ECO:0000256" key="5">
    <source>
        <dbReference type="ARBA" id="ARBA00022553"/>
    </source>
</evidence>
<evidence type="ECO:0000259" key="16">
    <source>
        <dbReference type="PROSITE" id="PS50109"/>
    </source>
</evidence>
<dbReference type="PANTHER" id="PTHR45436">
    <property type="entry name" value="SENSOR HISTIDINE KINASE YKOH"/>
    <property type="match status" value="1"/>
</dbReference>
<dbReference type="InterPro" id="IPR033463">
    <property type="entry name" value="sCache_3"/>
</dbReference>
<dbReference type="KEGG" id="tcd:AAIA72_11015"/>
<feature type="transmembrane region" description="Helical" evidence="15">
    <location>
        <begin position="178"/>
        <end position="197"/>
    </location>
</feature>
<dbReference type="SUPFAM" id="SSF55890">
    <property type="entry name" value="Sporulation response regulatory protein Spo0B"/>
    <property type="match status" value="1"/>
</dbReference>
<evidence type="ECO:0000256" key="2">
    <source>
        <dbReference type="ARBA" id="ARBA00004651"/>
    </source>
</evidence>
<dbReference type="RefSeq" id="WP_369600368.1">
    <property type="nucleotide sequence ID" value="NZ_CP154858.1"/>
</dbReference>
<dbReference type="AlphaFoldDB" id="A0AB39USM4"/>
<keyword evidence="4" id="KW-1003">Cell membrane</keyword>
<dbReference type="Pfam" id="PF08448">
    <property type="entry name" value="PAS_4"/>
    <property type="match status" value="1"/>
</dbReference>
<dbReference type="EMBL" id="CP154858">
    <property type="protein sequence ID" value="XDT71333.1"/>
    <property type="molecule type" value="Genomic_DNA"/>
</dbReference>
<gene>
    <name evidence="18" type="ORF">AAIA72_11015</name>
</gene>
<dbReference type="InterPro" id="IPR003594">
    <property type="entry name" value="HATPase_dom"/>
</dbReference>
<dbReference type="Gene3D" id="3.30.565.10">
    <property type="entry name" value="Histidine kinase-like ATPase, C-terminal domain"/>
    <property type="match status" value="1"/>
</dbReference>
<evidence type="ECO:0000256" key="15">
    <source>
        <dbReference type="SAM" id="Phobius"/>
    </source>
</evidence>
<feature type="domain" description="Histidine kinase" evidence="16">
    <location>
        <begin position="339"/>
        <end position="534"/>
    </location>
</feature>
<dbReference type="InterPro" id="IPR050428">
    <property type="entry name" value="TCS_sensor_his_kinase"/>
</dbReference>
<dbReference type="CDD" id="cd18773">
    <property type="entry name" value="PDC1_HK_sensor"/>
    <property type="match status" value="1"/>
</dbReference>
<dbReference type="InterPro" id="IPR036890">
    <property type="entry name" value="HATPase_C_sf"/>
</dbReference>
<dbReference type="SUPFAM" id="SSF55874">
    <property type="entry name" value="ATPase domain of HSP90 chaperone/DNA topoisomerase II/histidine kinase"/>
    <property type="match status" value="1"/>
</dbReference>
<comment type="subcellular location">
    <subcellularLocation>
        <location evidence="2">Cell membrane</location>
        <topology evidence="2">Multi-pass membrane protein</topology>
    </subcellularLocation>
</comment>
<proteinExistence type="predicted"/>
<dbReference type="InterPro" id="IPR016120">
    <property type="entry name" value="Sig_transdc_His_kin_SpoOB"/>
</dbReference>
<reference evidence="18" key="1">
    <citation type="submission" date="2024-05" db="EMBL/GenBank/DDBJ databases">
        <title>Genome sequencing of novel strain.</title>
        <authorList>
            <person name="Ganbat D."/>
            <person name="Ganbat S."/>
            <person name="Lee S.-J."/>
        </authorList>
    </citation>
    <scope>NUCLEOTIDE SEQUENCE</scope>
    <source>
        <strain evidence="18">SMD15-11</strain>
    </source>
</reference>
<evidence type="ECO:0000259" key="17">
    <source>
        <dbReference type="PROSITE" id="PS50112"/>
    </source>
</evidence>
<dbReference type="InterPro" id="IPR039506">
    <property type="entry name" value="SPOB_a"/>
</dbReference>
<organism evidence="18">
    <name type="scientific">Thermohahella caldifontis</name>
    <dbReference type="NCBI Taxonomy" id="3142973"/>
    <lineage>
        <taxon>Bacteria</taxon>
        <taxon>Pseudomonadati</taxon>
        <taxon>Pseudomonadota</taxon>
        <taxon>Gammaproteobacteria</taxon>
        <taxon>Oceanospirillales</taxon>
        <taxon>Hahellaceae</taxon>
        <taxon>Thermohahella</taxon>
    </lineage>
</organism>
<evidence type="ECO:0000256" key="7">
    <source>
        <dbReference type="ARBA" id="ARBA00022692"/>
    </source>
</evidence>
<keyword evidence="14" id="KW-0175">Coiled coil</keyword>
<dbReference type="CDD" id="cd16915">
    <property type="entry name" value="HATPase_DpiB-CitA-like"/>
    <property type="match status" value="1"/>
</dbReference>
<evidence type="ECO:0000256" key="3">
    <source>
        <dbReference type="ARBA" id="ARBA00012438"/>
    </source>
</evidence>
<dbReference type="InterPro" id="IPR013656">
    <property type="entry name" value="PAS_4"/>
</dbReference>
<evidence type="ECO:0000256" key="4">
    <source>
        <dbReference type="ARBA" id="ARBA00022475"/>
    </source>
</evidence>
<dbReference type="GO" id="GO:0000155">
    <property type="term" value="F:phosphorelay sensor kinase activity"/>
    <property type="evidence" value="ECO:0007669"/>
    <property type="project" value="InterPro"/>
</dbReference>
<dbReference type="Gene3D" id="3.30.450.20">
    <property type="entry name" value="PAS domain"/>
    <property type="match status" value="2"/>
</dbReference>
<dbReference type="SUPFAM" id="SSF103190">
    <property type="entry name" value="Sensory domain-like"/>
    <property type="match status" value="1"/>
</dbReference>
<dbReference type="PROSITE" id="PS50112">
    <property type="entry name" value="PAS"/>
    <property type="match status" value="1"/>
</dbReference>
<evidence type="ECO:0000256" key="10">
    <source>
        <dbReference type="ARBA" id="ARBA00022840"/>
    </source>
</evidence>